<organism evidence="9 10">
    <name type="scientific">Methanocella arvoryzae (strain DSM 22066 / NBRC 105507 / MRE50)</name>
    <dbReference type="NCBI Taxonomy" id="351160"/>
    <lineage>
        <taxon>Archaea</taxon>
        <taxon>Methanobacteriati</taxon>
        <taxon>Methanobacteriota</taxon>
        <taxon>Stenosarchaea group</taxon>
        <taxon>Methanomicrobia</taxon>
        <taxon>Methanocellales</taxon>
        <taxon>Methanocellaceae</taxon>
        <taxon>Methanocella</taxon>
    </lineage>
</organism>
<evidence type="ECO:0000313" key="9">
    <source>
        <dbReference type="EMBL" id="CAJ37793.1"/>
    </source>
</evidence>
<comment type="caution">
    <text evidence="5">Lacks conserved residue(s) required for the propagation of feature annotation.</text>
</comment>
<comment type="function">
    <text evidence="5">Essential cell division protein that forms a contractile ring structure (Z ring) at the future cell division site. The regulation of the ring assembly controls the timing and the location of cell division. One of the functions of the FtsZ ring is to recruit other cell division proteins to the septum to produce a new cell wall between the dividing cells. Binds GTP and shows GTPase activity.</text>
</comment>
<evidence type="ECO:0000256" key="2">
    <source>
        <dbReference type="ARBA" id="ARBA00022741"/>
    </source>
</evidence>
<dbReference type="Gene3D" id="3.40.50.1440">
    <property type="entry name" value="Tubulin/FtsZ, GTPase domain"/>
    <property type="match status" value="1"/>
</dbReference>
<dbReference type="PANTHER" id="PTHR30314:SF3">
    <property type="entry name" value="MITOCHONDRIAL DIVISION PROTEIN FSZA"/>
    <property type="match status" value="1"/>
</dbReference>
<dbReference type="InterPro" id="IPR008280">
    <property type="entry name" value="Tub_FtsZ_C"/>
</dbReference>
<dbReference type="PROSITE" id="PS01135">
    <property type="entry name" value="FTSZ_2"/>
    <property type="match status" value="1"/>
</dbReference>
<dbReference type="InterPro" id="IPR018316">
    <property type="entry name" value="Tubulin/FtsZ_2-layer-sand-dom"/>
</dbReference>
<dbReference type="SUPFAM" id="SSF52490">
    <property type="entry name" value="Tubulin nucleotide-binding domain-like"/>
    <property type="match status" value="1"/>
</dbReference>
<dbReference type="PRINTS" id="PR00423">
    <property type="entry name" value="CELLDVISFTSZ"/>
</dbReference>
<sequence length="341" mass="37328">MLTHMFVPDPIKQTTMGDEAVYNYFPKQIRIAGVGSAGCNVLNYLYSIGAFGAHLIAIDTDERRLSVIRADEKFLIGQSVIKESGAAGDVEIGRLAAEKSGWKLDESFRATKLMFLVAGMGGGTGTGAAPVVARIAKEYGAVVVAIVTLPFSDEVEARKKAVEGVEKMLDIASTTIVIDFDRLPGYDPEMPKQNAYGIADELIAEKIKTIVESSTQRPLVHMNLLDLQKLLKEGGLSVMLTCRDRSDDNLLTVIKRAMDHPLSALDYKEATGALIHVASGRDMSVEGVIQIVEYIYNKCNPTIRVLYGARLEKTNDCRIKLLVILTGLRKEQFREKYGGSP</sequence>
<dbReference type="InterPro" id="IPR045061">
    <property type="entry name" value="FtsZ/CetZ"/>
</dbReference>
<dbReference type="HAMAP" id="MF_00909">
    <property type="entry name" value="FtsZ"/>
    <property type="match status" value="1"/>
</dbReference>
<dbReference type="InterPro" id="IPR024757">
    <property type="entry name" value="FtsZ_C"/>
</dbReference>
<keyword evidence="3 5" id="KW-0342">GTP-binding</keyword>
<dbReference type="InterPro" id="IPR036525">
    <property type="entry name" value="Tubulin/FtsZ_GTPase_sf"/>
</dbReference>
<evidence type="ECO:0000313" key="10">
    <source>
        <dbReference type="Proteomes" id="UP000000663"/>
    </source>
</evidence>
<keyword evidence="5 6" id="KW-0132">Cell division</keyword>
<evidence type="ECO:0000256" key="6">
    <source>
        <dbReference type="RuleBase" id="RU003360"/>
    </source>
</evidence>
<accession>Q0W1F0</accession>
<evidence type="ECO:0000256" key="5">
    <source>
        <dbReference type="HAMAP-Rule" id="MF_00909"/>
    </source>
</evidence>
<keyword evidence="5" id="KW-0963">Cytoplasm</keyword>
<dbReference type="KEGG" id="rci:RCIX2758"/>
<dbReference type="EMBL" id="AM114193">
    <property type="protein sequence ID" value="CAJ37793.1"/>
    <property type="molecule type" value="Genomic_DNA"/>
</dbReference>
<comment type="subcellular location">
    <subcellularLocation>
        <location evidence="5">Cytoplasm</location>
    </subcellularLocation>
    <text evidence="5">Assembles at midcell at the inner surface of the cytoplasmic membrane.</text>
</comment>
<dbReference type="SMART" id="SM00864">
    <property type="entry name" value="Tubulin"/>
    <property type="match status" value="1"/>
</dbReference>
<dbReference type="SUPFAM" id="SSF55307">
    <property type="entry name" value="Tubulin C-terminal domain-like"/>
    <property type="match status" value="1"/>
</dbReference>
<dbReference type="GO" id="GO:0003924">
    <property type="term" value="F:GTPase activity"/>
    <property type="evidence" value="ECO:0007669"/>
    <property type="project" value="UniProtKB-UniRule"/>
</dbReference>
<dbReference type="AlphaFoldDB" id="Q0W1F0"/>
<keyword evidence="2 5" id="KW-0547">Nucleotide-binding</keyword>
<keyword evidence="5 6" id="KW-0131">Cell cycle</keyword>
<dbReference type="GO" id="GO:0051258">
    <property type="term" value="P:protein polymerization"/>
    <property type="evidence" value="ECO:0007669"/>
    <property type="project" value="UniProtKB-UniRule"/>
</dbReference>
<evidence type="ECO:0000259" key="7">
    <source>
        <dbReference type="SMART" id="SM00864"/>
    </source>
</evidence>
<feature type="binding site" evidence="5">
    <location>
        <position position="200"/>
    </location>
    <ligand>
        <name>GTP</name>
        <dbReference type="ChEBI" id="CHEBI:37565"/>
    </ligand>
</feature>
<feature type="domain" description="Tubulin/FtsZ GTPase" evidence="7">
    <location>
        <begin position="28"/>
        <end position="219"/>
    </location>
</feature>
<dbReference type="GO" id="GO:0005737">
    <property type="term" value="C:cytoplasm"/>
    <property type="evidence" value="ECO:0007669"/>
    <property type="project" value="UniProtKB-SubCell"/>
</dbReference>
<protein>
    <recommendedName>
        <fullName evidence="5 6">Cell division protein FtsZ</fullName>
    </recommendedName>
</protein>
<keyword evidence="10" id="KW-1185">Reference proteome</keyword>
<dbReference type="CDD" id="cd02201">
    <property type="entry name" value="FtsZ_type1"/>
    <property type="match status" value="1"/>
</dbReference>
<dbReference type="InterPro" id="IPR020805">
    <property type="entry name" value="Cell_div_FtsZ_CS"/>
</dbReference>
<feature type="domain" description="Tubulin/FtsZ 2-layer sandwich" evidence="8">
    <location>
        <begin position="220"/>
        <end position="337"/>
    </location>
</feature>
<name>Q0W1F0_METAR</name>
<feature type="binding site" evidence="5">
    <location>
        <position position="154"/>
    </location>
    <ligand>
        <name>GTP</name>
        <dbReference type="ChEBI" id="CHEBI:37565"/>
    </ligand>
</feature>
<dbReference type="PANTHER" id="PTHR30314">
    <property type="entry name" value="CELL DIVISION PROTEIN FTSZ-RELATED"/>
    <property type="match status" value="1"/>
</dbReference>
<dbReference type="InterPro" id="IPR000158">
    <property type="entry name" value="Cell_div_FtsZ"/>
</dbReference>
<evidence type="ECO:0000256" key="3">
    <source>
        <dbReference type="ARBA" id="ARBA00023134"/>
    </source>
</evidence>
<comment type="similarity">
    <text evidence="1 5 6">Belongs to the FtsZ family.</text>
</comment>
<dbReference type="Proteomes" id="UP000000663">
    <property type="component" value="Chromosome"/>
</dbReference>
<evidence type="ECO:0000259" key="8">
    <source>
        <dbReference type="SMART" id="SM00865"/>
    </source>
</evidence>
<proteinExistence type="inferred from homology"/>
<reference evidence="9 10" key="1">
    <citation type="journal article" date="2006" name="Science">
        <title>Genome of rice cluster I archaea -- the key methane producers in the rice rhizosphere.</title>
        <authorList>
            <person name="Erkel C."/>
            <person name="Kube M."/>
            <person name="Reinhardt R."/>
            <person name="Liesack W."/>
        </authorList>
    </citation>
    <scope>NUCLEOTIDE SEQUENCE [LARGE SCALE GENOMIC DNA]</scope>
    <source>
        <strain evidence="10">DSM 22066 / NBRC 105507 / MRE50</strain>
    </source>
</reference>
<dbReference type="SMART" id="SM00865">
    <property type="entry name" value="Tubulin_C"/>
    <property type="match status" value="1"/>
</dbReference>
<dbReference type="STRING" id="351160.RCIX2758"/>
<evidence type="ECO:0000256" key="1">
    <source>
        <dbReference type="ARBA" id="ARBA00009690"/>
    </source>
</evidence>
<dbReference type="InterPro" id="IPR003008">
    <property type="entry name" value="Tubulin_FtsZ_GTPase"/>
</dbReference>
<dbReference type="Pfam" id="PF12327">
    <property type="entry name" value="FtsZ_C"/>
    <property type="match status" value="1"/>
</dbReference>
<dbReference type="Pfam" id="PF00091">
    <property type="entry name" value="Tubulin"/>
    <property type="match status" value="1"/>
</dbReference>
<dbReference type="PATRIC" id="fig|351160.9.peg.492"/>
<gene>
    <name evidence="9" type="primary">ftsZ-1</name>
    <name evidence="5" type="synonym">ftsZ</name>
    <name evidence="9" type="ORF">RCIX2758</name>
</gene>
<dbReference type="eggNOG" id="arCOG02201">
    <property type="taxonomic scope" value="Archaea"/>
</dbReference>
<dbReference type="GO" id="GO:0005525">
    <property type="term" value="F:GTP binding"/>
    <property type="evidence" value="ECO:0007669"/>
    <property type="project" value="UniProtKB-UniRule"/>
</dbReference>
<dbReference type="GO" id="GO:0043093">
    <property type="term" value="P:FtsZ-dependent cytokinesis"/>
    <property type="evidence" value="ECO:0007669"/>
    <property type="project" value="UniProtKB-UniRule"/>
</dbReference>
<dbReference type="GO" id="GO:0032153">
    <property type="term" value="C:cell division site"/>
    <property type="evidence" value="ECO:0007669"/>
    <property type="project" value="UniProtKB-UniRule"/>
</dbReference>
<comment type="subunit">
    <text evidence="5">Homodimer. Polymerizes to form a dynamic ring structure in a strictly GTP-dependent manner. Interacts directly with several other division proteins.</text>
</comment>
<keyword evidence="4 5" id="KW-0717">Septation</keyword>
<evidence type="ECO:0000256" key="4">
    <source>
        <dbReference type="ARBA" id="ARBA00023210"/>
    </source>
</evidence>
<feature type="binding site" evidence="5">
    <location>
        <begin position="123"/>
        <end position="125"/>
    </location>
    <ligand>
        <name>GTP</name>
        <dbReference type="ChEBI" id="CHEBI:37565"/>
    </ligand>
</feature>